<evidence type="ECO:0000313" key="2">
    <source>
        <dbReference type="Proteomes" id="UP000580250"/>
    </source>
</evidence>
<dbReference type="EMBL" id="CAJEWN010000171">
    <property type="protein sequence ID" value="CAD2170618.1"/>
    <property type="molecule type" value="Genomic_DNA"/>
</dbReference>
<reference evidence="1 2" key="1">
    <citation type="submission" date="2020-08" db="EMBL/GenBank/DDBJ databases">
        <authorList>
            <person name="Koutsovoulos G."/>
            <person name="Danchin GJ E."/>
        </authorList>
    </citation>
    <scope>NUCLEOTIDE SEQUENCE [LARGE SCALE GENOMIC DNA]</scope>
</reference>
<organism evidence="1 2">
    <name type="scientific">Meloidogyne enterolobii</name>
    <name type="common">Root-knot nematode worm</name>
    <name type="synonym">Meloidogyne mayaguensis</name>
    <dbReference type="NCBI Taxonomy" id="390850"/>
    <lineage>
        <taxon>Eukaryota</taxon>
        <taxon>Metazoa</taxon>
        <taxon>Ecdysozoa</taxon>
        <taxon>Nematoda</taxon>
        <taxon>Chromadorea</taxon>
        <taxon>Rhabditida</taxon>
        <taxon>Tylenchina</taxon>
        <taxon>Tylenchomorpha</taxon>
        <taxon>Tylenchoidea</taxon>
        <taxon>Meloidogynidae</taxon>
        <taxon>Meloidogyninae</taxon>
        <taxon>Meloidogyne</taxon>
    </lineage>
</organism>
<gene>
    <name evidence="1" type="ORF">MENT_LOCUS22037</name>
</gene>
<comment type="caution">
    <text evidence="1">The sequence shown here is derived from an EMBL/GenBank/DDBJ whole genome shotgun (WGS) entry which is preliminary data.</text>
</comment>
<accession>A0A6V7V880</accession>
<dbReference type="AlphaFoldDB" id="A0A6V7V880"/>
<evidence type="ECO:0000313" key="1">
    <source>
        <dbReference type="EMBL" id="CAD2170618.1"/>
    </source>
</evidence>
<name>A0A6V7V880_MELEN</name>
<sequence length="66" mass="7672">MPNVKKFINAECEKFPDSAIELKYDCIRLVENKSKNENCKLKELLQDCMAFISTKKRLNCCLNLNS</sequence>
<protein>
    <submittedName>
        <fullName evidence="1">Uncharacterized protein</fullName>
    </submittedName>
</protein>
<proteinExistence type="predicted"/>
<dbReference type="Proteomes" id="UP000580250">
    <property type="component" value="Unassembled WGS sequence"/>
</dbReference>